<dbReference type="SUPFAM" id="SSF50249">
    <property type="entry name" value="Nucleic acid-binding proteins"/>
    <property type="match status" value="1"/>
</dbReference>
<keyword evidence="15" id="KW-1185">Reference proteome</keyword>
<gene>
    <name evidence="14" type="ORF">EVG20_g1240</name>
</gene>
<evidence type="ECO:0000256" key="3">
    <source>
        <dbReference type="ARBA" id="ARBA00022664"/>
    </source>
</evidence>
<evidence type="ECO:0000256" key="4">
    <source>
        <dbReference type="ARBA" id="ARBA00022679"/>
    </source>
</evidence>
<feature type="compositionally biased region" description="Pro residues" evidence="11">
    <location>
        <begin position="405"/>
        <end position="417"/>
    </location>
</feature>
<evidence type="ECO:0000313" key="14">
    <source>
        <dbReference type="EMBL" id="TFY71755.1"/>
    </source>
</evidence>
<keyword evidence="4" id="KW-0808">Transferase</keyword>
<keyword evidence="3" id="KW-0507">mRNA processing</keyword>
<feature type="domain" description="mRNA capping enzyme C-terminal" evidence="13">
    <location>
        <begin position="240"/>
        <end position="358"/>
    </location>
</feature>
<evidence type="ECO:0000256" key="11">
    <source>
        <dbReference type="SAM" id="MobiDB-lite"/>
    </source>
</evidence>
<dbReference type="InterPro" id="IPR012340">
    <property type="entry name" value="NA-bd_OB-fold"/>
</dbReference>
<evidence type="ECO:0000256" key="10">
    <source>
        <dbReference type="ARBA" id="ARBA00044624"/>
    </source>
</evidence>
<dbReference type="GO" id="GO:0005634">
    <property type="term" value="C:nucleus"/>
    <property type="evidence" value="ECO:0007669"/>
    <property type="project" value="UniProtKB-SubCell"/>
</dbReference>
<comment type="catalytic activity">
    <reaction evidence="10">
        <text>a 5'-end diphospho-ribonucleoside in mRNA + GTP + H(+) = a 5'-end (5'-triphosphoguanosine)-ribonucleoside in mRNA + diphosphate</text>
        <dbReference type="Rhea" id="RHEA:67012"/>
        <dbReference type="Rhea" id="RHEA-COMP:17165"/>
        <dbReference type="Rhea" id="RHEA-COMP:17166"/>
        <dbReference type="ChEBI" id="CHEBI:15378"/>
        <dbReference type="ChEBI" id="CHEBI:33019"/>
        <dbReference type="ChEBI" id="CHEBI:37565"/>
        <dbReference type="ChEBI" id="CHEBI:167616"/>
        <dbReference type="ChEBI" id="CHEBI:167617"/>
        <dbReference type="EC" id="2.7.7.50"/>
    </reaction>
    <physiologicalReaction direction="left-to-right" evidence="10">
        <dbReference type="Rhea" id="RHEA:67013"/>
    </physiologicalReaction>
</comment>
<keyword evidence="5" id="KW-0548">Nucleotidyltransferase</keyword>
<name>A0A4Y9ZAF1_9AGAM</name>
<keyword evidence="7" id="KW-0506">mRNA capping</keyword>
<reference evidence="14 15" key="1">
    <citation type="submission" date="2019-02" db="EMBL/GenBank/DDBJ databases">
        <title>Genome sequencing of the rare red list fungi Dentipellis fragilis.</title>
        <authorList>
            <person name="Buettner E."/>
            <person name="Kellner H."/>
        </authorList>
    </citation>
    <scope>NUCLEOTIDE SEQUENCE [LARGE SCALE GENOMIC DNA]</scope>
    <source>
        <strain evidence="14 15">DSM 105465</strain>
    </source>
</reference>
<dbReference type="CDD" id="cd07895">
    <property type="entry name" value="Adenylation_mRNA_capping"/>
    <property type="match status" value="1"/>
</dbReference>
<dbReference type="OrthoDB" id="200924at2759"/>
<protein>
    <recommendedName>
        <fullName evidence="2">mRNA guanylyltransferase</fullName>
        <ecNumber evidence="2">2.7.7.50</ecNumber>
    </recommendedName>
</protein>
<feature type="compositionally biased region" description="Pro residues" evidence="11">
    <location>
        <begin position="379"/>
        <end position="397"/>
    </location>
</feature>
<keyword evidence="6" id="KW-0547">Nucleotide-binding</keyword>
<dbReference type="InterPro" id="IPR013846">
    <property type="entry name" value="mRNA_cap_enzyme_C"/>
</dbReference>
<keyword evidence="8" id="KW-0342">GTP-binding</keyword>
<dbReference type="Pfam" id="PF03919">
    <property type="entry name" value="mRNA_cap_C"/>
    <property type="match status" value="1"/>
</dbReference>
<evidence type="ECO:0000256" key="9">
    <source>
        <dbReference type="ARBA" id="ARBA00023242"/>
    </source>
</evidence>
<evidence type="ECO:0000256" key="2">
    <source>
        <dbReference type="ARBA" id="ARBA00012475"/>
    </source>
</evidence>
<dbReference type="GO" id="GO:0005524">
    <property type="term" value="F:ATP binding"/>
    <property type="evidence" value="ECO:0007669"/>
    <property type="project" value="InterPro"/>
</dbReference>
<evidence type="ECO:0000256" key="6">
    <source>
        <dbReference type="ARBA" id="ARBA00022741"/>
    </source>
</evidence>
<evidence type="ECO:0000259" key="12">
    <source>
        <dbReference type="Pfam" id="PF01331"/>
    </source>
</evidence>
<evidence type="ECO:0000259" key="13">
    <source>
        <dbReference type="Pfam" id="PF03919"/>
    </source>
</evidence>
<organism evidence="14 15">
    <name type="scientific">Dentipellis fragilis</name>
    <dbReference type="NCBI Taxonomy" id="205917"/>
    <lineage>
        <taxon>Eukaryota</taxon>
        <taxon>Fungi</taxon>
        <taxon>Dikarya</taxon>
        <taxon>Basidiomycota</taxon>
        <taxon>Agaricomycotina</taxon>
        <taxon>Agaricomycetes</taxon>
        <taxon>Russulales</taxon>
        <taxon>Hericiaceae</taxon>
        <taxon>Dentipellis</taxon>
    </lineage>
</organism>
<dbReference type="PANTHER" id="PTHR10367:SF17">
    <property type="entry name" value="MRNA-CAPPING ENZYME"/>
    <property type="match status" value="1"/>
</dbReference>
<dbReference type="Proteomes" id="UP000298327">
    <property type="component" value="Unassembled WGS sequence"/>
</dbReference>
<comment type="subcellular location">
    <subcellularLocation>
        <location evidence="1">Nucleus</location>
    </subcellularLocation>
</comment>
<feature type="domain" description="mRNA capping enzyme adenylation" evidence="12">
    <location>
        <begin position="41"/>
        <end position="236"/>
    </location>
</feature>
<dbReference type="EMBL" id="SEOQ01000038">
    <property type="protein sequence ID" value="TFY71755.1"/>
    <property type="molecule type" value="Genomic_DNA"/>
</dbReference>
<evidence type="ECO:0000256" key="1">
    <source>
        <dbReference type="ARBA" id="ARBA00004123"/>
    </source>
</evidence>
<dbReference type="PANTHER" id="PTHR10367">
    <property type="entry name" value="MRNA-CAPPING ENZYME"/>
    <property type="match status" value="1"/>
</dbReference>
<dbReference type="InterPro" id="IPR001339">
    <property type="entry name" value="mRNA_cap_enzyme_adenylation"/>
</dbReference>
<keyword evidence="9" id="KW-0539">Nucleus</keyword>
<evidence type="ECO:0000256" key="7">
    <source>
        <dbReference type="ARBA" id="ARBA00023042"/>
    </source>
</evidence>
<dbReference type="Gene3D" id="3.30.470.30">
    <property type="entry name" value="DNA ligase/mRNA capping enzyme"/>
    <property type="match status" value="1"/>
</dbReference>
<dbReference type="GO" id="GO:0004484">
    <property type="term" value="F:mRNA guanylyltransferase activity"/>
    <property type="evidence" value="ECO:0007669"/>
    <property type="project" value="UniProtKB-EC"/>
</dbReference>
<feature type="region of interest" description="Disordered" evidence="11">
    <location>
        <begin position="368"/>
        <end position="421"/>
    </location>
</feature>
<dbReference type="Gene3D" id="2.40.50.140">
    <property type="entry name" value="Nucleic acid-binding proteins"/>
    <property type="match status" value="1"/>
</dbReference>
<dbReference type="SUPFAM" id="SSF56091">
    <property type="entry name" value="DNA ligase/mRNA capping enzyme, catalytic domain"/>
    <property type="match status" value="1"/>
</dbReference>
<accession>A0A4Y9ZAF1</accession>
<sequence length="523" mass="59570">MPSIPELPGVVVPLHSDQDVWLKKHVAALCGLEHDRFPGSQPVSFGVKDLERLENNDYWVCEKSDGIRVLLVILTNLDTNEQLVHIVDRHNTYRLLAGMYFPHWEDPKMPLRSTIVDAELVIDVDPQSKRETMRLLCFDCLVADNQNVMEKSLEKRYGRLKEWFFRPYSRMIRDHPYMSERLPFDIRVKEINLSYHLEKVFAVDIPALQHGNDGLIYTPVSTPYVPGTDNQILKWKPPSENSIDFKLVLRFPPLRGQPDKPDFSAKPIFALHVWRGGEGKRAVYEPYDVMHVEDDEWERLKESQEQLDDRIVEVHWDPVGEHWRMMRFRDDKPNGNHRTVVENIIQSIADGVEKDALLARSNNIKNAWKARHGQASQPSQPPPHPSSQPTAPPPYSNPNPYIQPQKPPPVAHPPPLPHVDRHYGPLAPSRWSKVSGPAVLRAALMDLAWPLLSARAAGWTRDSGVPRMMLVWLLAADIYVAPGYAVLVDPELELGHSSIRKRQVQGEVGSTAGLQVGTGRVTR</sequence>
<proteinExistence type="predicted"/>
<evidence type="ECO:0000313" key="15">
    <source>
        <dbReference type="Proteomes" id="UP000298327"/>
    </source>
</evidence>
<dbReference type="GO" id="GO:0006370">
    <property type="term" value="P:7-methylguanosine mRNA capping"/>
    <property type="evidence" value="ECO:0007669"/>
    <property type="project" value="UniProtKB-KW"/>
</dbReference>
<evidence type="ECO:0000256" key="8">
    <source>
        <dbReference type="ARBA" id="ARBA00023134"/>
    </source>
</evidence>
<dbReference type="AlphaFoldDB" id="A0A4Y9ZAF1"/>
<dbReference type="Pfam" id="PF01331">
    <property type="entry name" value="mRNA_cap_enzyme"/>
    <property type="match status" value="1"/>
</dbReference>
<dbReference type="EC" id="2.7.7.50" evidence="2"/>
<dbReference type="GO" id="GO:0005525">
    <property type="term" value="F:GTP binding"/>
    <property type="evidence" value="ECO:0007669"/>
    <property type="project" value="UniProtKB-KW"/>
</dbReference>
<dbReference type="STRING" id="205917.A0A4Y9ZAF1"/>
<dbReference type="InterPro" id="IPR051029">
    <property type="entry name" value="mRNA_Capping_Enz/RNA_Phosphat"/>
</dbReference>
<evidence type="ECO:0000256" key="5">
    <source>
        <dbReference type="ARBA" id="ARBA00022695"/>
    </source>
</evidence>
<comment type="caution">
    <text evidence="14">The sequence shown here is derived from an EMBL/GenBank/DDBJ whole genome shotgun (WGS) entry which is preliminary data.</text>
</comment>